<reference evidence="16" key="1">
    <citation type="submission" date="2021-02" db="EMBL/GenBank/DDBJ databases">
        <authorList>
            <person name="Bekaert M."/>
        </authorList>
    </citation>
    <scope>NUCLEOTIDE SEQUENCE</scope>
    <source>
        <strain evidence="16">IoA-00</strain>
    </source>
</reference>
<comment type="caution">
    <text evidence="15">Lacks conserved residue(s) required for the propagation of feature annotation.</text>
</comment>
<keyword evidence="9 15" id="KW-0915">Sodium</keyword>
<evidence type="ECO:0000256" key="14">
    <source>
        <dbReference type="ARBA" id="ARBA00023303"/>
    </source>
</evidence>
<dbReference type="InterPro" id="IPR027359">
    <property type="entry name" value="Volt_channel_dom_sf"/>
</dbReference>
<evidence type="ECO:0000256" key="13">
    <source>
        <dbReference type="ARBA" id="ARBA00023201"/>
    </source>
</evidence>
<dbReference type="Gene3D" id="1.20.120.350">
    <property type="entry name" value="Voltage-gated potassium channels. Chain C"/>
    <property type="match status" value="3"/>
</dbReference>
<dbReference type="GO" id="GO:0001518">
    <property type="term" value="C:voltage-gated sodium channel complex"/>
    <property type="evidence" value="ECO:0007669"/>
    <property type="project" value="UniProtKB-UniRule"/>
</dbReference>
<dbReference type="Gene3D" id="1.10.238.10">
    <property type="entry name" value="EF-hand"/>
    <property type="match status" value="1"/>
</dbReference>
<dbReference type="PANTHER" id="PTHR10037:SF288">
    <property type="entry name" value="SODIUM CHANNEL PROTEIN PARA"/>
    <property type="match status" value="1"/>
</dbReference>
<feature type="transmembrane region" description="Helical" evidence="15">
    <location>
        <begin position="766"/>
        <end position="791"/>
    </location>
</feature>
<comment type="similarity">
    <text evidence="15">Belongs to the sodium channel (TC 1.A.1.10) family.</text>
</comment>
<keyword evidence="2 15" id="KW-0813">Transport</keyword>
<evidence type="ECO:0000256" key="2">
    <source>
        <dbReference type="ARBA" id="ARBA00022448"/>
    </source>
</evidence>
<feature type="transmembrane region" description="Helical" evidence="15">
    <location>
        <begin position="72"/>
        <end position="95"/>
    </location>
</feature>
<dbReference type="FunFam" id="1.20.120.350:FF:000023">
    <property type="entry name" value="Sodium channel protein"/>
    <property type="match status" value="1"/>
</dbReference>
<evidence type="ECO:0000313" key="17">
    <source>
        <dbReference type="Proteomes" id="UP000675881"/>
    </source>
</evidence>
<sequence>MSPRYFFADGWNCFDFLIVILSLVELLAEGVNGLSMLRSFRLLRVFKLAKSWKSLNDIMTIMANTLGALSNLTVVLCIIIFIFAVMVFMIVFRVLCGEWIESMWACMYVAGPTCVPYFLATVLVANLVILTFFLALLLSSFSDMGGSGEEEDGKPDKMSIAVNRFKRLFSFTKRKIKEELLDRIRRKIAHSKSKPLIPEANGNGFSHKTNGYIGGHNNVPSETQTYIPIDQQSDKFAPQTKDHEEIYYDPLETLEVEDCCPPFVYRIIPLGDQHSPFWEAWTQQRLMAMRLIENEYFEGVVLGLILLSSFVMTLEDIWFETRPVLIDCLYYLDRILTVVFFLETTLKLFAMGPVMYFTNAWCWLDFVIVAVSLINFIASLVGAVNIPIFKTMRTLRALRPLRAMSKMEGMKVVVNALIGALPSIFNVLLVCIVFWLIFAIIGVNLFMGTFHKFTFDNVIMAYLALLQVATWKGWITIMDDAIDSVAINKQPYREASIGMYFYFVAFIILGSFFTLNLLVGVIIDKFNEQKNKGGSPYWKPQAIVFGIVTNKKFDMIIMGFIGLNMLTMMMDHYQQTEGWTFVLDNLNVFFIMIFTLEMLLKIFALRQYYFSEPWNLFDFFIVLLSLGGLFLSDIIETYFVSPTLLRVVRVVKVGRVLRLIKGAKGIRTLLFSLVMALPALGNICLLLFLVMFIFAVFGMSLFKNVKIIPGFDDVHNFQTFGKTITLLFQICTSAGWAETFEAISNNGEDCTPPNYLTGNPGDCGSYVAGVIFIIFYLVLSFLIIVNMYIAVILENYTQAQEDVHEGITEEDYDLFYEIWQEFDPSGSQYISFRHLSEFLDVLEPPLQIPMPNKFKIINMDIPIVRFNPPDGGEVREDSVFCSDILDAVTQDFFARKGSGRDDSPHVEDVKVTSFGDRPGYERTSSSWTKQRENYCGSLIKKSWKMHRD</sequence>
<feature type="transmembrane region" description="Helical" evidence="15">
    <location>
        <begin position="620"/>
        <end position="648"/>
    </location>
</feature>
<comment type="function">
    <text evidence="15">Mediates the voltage-dependent sodium ion permeability of excitable membranes. Assuming opened or closed conformations in response to the voltage difference across the membrane, the protein forms a sodium-selective channel through which Na(+) ions may pass in accordance with their electrochemical gradient.</text>
</comment>
<keyword evidence="11 15" id="KW-0472">Membrane</keyword>
<dbReference type="GO" id="GO:0086010">
    <property type="term" value="P:membrane depolarization during action potential"/>
    <property type="evidence" value="ECO:0007669"/>
    <property type="project" value="TreeGrafter"/>
</dbReference>
<dbReference type="SUPFAM" id="SSF81324">
    <property type="entry name" value="Voltage-gated potassium channels"/>
    <property type="match status" value="3"/>
</dbReference>
<dbReference type="InterPro" id="IPR002048">
    <property type="entry name" value="EF_hand_dom"/>
</dbReference>
<dbReference type="OrthoDB" id="2984333at2759"/>
<keyword evidence="14 15" id="KW-0407">Ion channel</keyword>
<keyword evidence="8 15" id="KW-1133">Transmembrane helix</keyword>
<dbReference type="FunFam" id="1.10.287.70:FF:000001">
    <property type="entry name" value="Sodium channel protein"/>
    <property type="match status" value="1"/>
</dbReference>
<dbReference type="GO" id="GO:0005509">
    <property type="term" value="F:calcium ion binding"/>
    <property type="evidence" value="ECO:0007669"/>
    <property type="project" value="InterPro"/>
</dbReference>
<gene>
    <name evidence="16" type="ORF">LSAA_7198</name>
</gene>
<evidence type="ECO:0000256" key="12">
    <source>
        <dbReference type="ARBA" id="ARBA00023157"/>
    </source>
</evidence>
<evidence type="ECO:0000256" key="9">
    <source>
        <dbReference type="ARBA" id="ARBA00023053"/>
    </source>
</evidence>
<keyword evidence="6" id="KW-0677">Repeat</keyword>
<dbReference type="Gene3D" id="1.10.287.70">
    <property type="match status" value="3"/>
</dbReference>
<keyword evidence="7 15" id="KW-0851">Voltage-gated channel</keyword>
<evidence type="ECO:0000256" key="4">
    <source>
        <dbReference type="ARBA" id="ARBA00022475"/>
    </source>
</evidence>
<accession>A0A7R8CU39</accession>
<dbReference type="PANTHER" id="PTHR10037">
    <property type="entry name" value="VOLTAGE-GATED CATION CHANNEL CALCIUM AND SODIUM"/>
    <property type="match status" value="1"/>
</dbReference>
<dbReference type="InterPro" id="IPR043203">
    <property type="entry name" value="VGCC_Ca_Na"/>
</dbReference>
<dbReference type="GO" id="GO:0019228">
    <property type="term" value="P:neuronal action potential"/>
    <property type="evidence" value="ECO:0007669"/>
    <property type="project" value="TreeGrafter"/>
</dbReference>
<proteinExistence type="inferred from homology"/>
<evidence type="ECO:0000256" key="10">
    <source>
        <dbReference type="ARBA" id="ARBA00023065"/>
    </source>
</evidence>
<keyword evidence="4" id="KW-1003">Cell membrane</keyword>
<dbReference type="EMBL" id="HG994582">
    <property type="protein sequence ID" value="CAF2896421.1"/>
    <property type="molecule type" value="Genomic_DNA"/>
</dbReference>
<dbReference type="PRINTS" id="PR00170">
    <property type="entry name" value="NACHANNEL"/>
</dbReference>
<evidence type="ECO:0000256" key="6">
    <source>
        <dbReference type="ARBA" id="ARBA00022737"/>
    </source>
</evidence>
<organism evidence="16 17">
    <name type="scientific">Lepeophtheirus salmonis</name>
    <name type="common">Salmon louse</name>
    <name type="synonym">Caligus salmonis</name>
    <dbReference type="NCBI Taxonomy" id="72036"/>
    <lineage>
        <taxon>Eukaryota</taxon>
        <taxon>Metazoa</taxon>
        <taxon>Ecdysozoa</taxon>
        <taxon>Arthropoda</taxon>
        <taxon>Crustacea</taxon>
        <taxon>Multicrustacea</taxon>
        <taxon>Hexanauplia</taxon>
        <taxon>Copepoda</taxon>
        <taxon>Siphonostomatoida</taxon>
        <taxon>Caligidae</taxon>
        <taxon>Lepeophtheirus</taxon>
    </lineage>
</organism>
<evidence type="ECO:0000256" key="3">
    <source>
        <dbReference type="ARBA" id="ARBA00022461"/>
    </source>
</evidence>
<keyword evidence="5 15" id="KW-0812">Transmembrane</keyword>
<dbReference type="Proteomes" id="UP000675881">
    <property type="component" value="Chromosome 3"/>
</dbReference>
<feature type="transmembrane region" description="Helical" evidence="15">
    <location>
        <begin position="499"/>
        <end position="523"/>
    </location>
</feature>
<dbReference type="GO" id="GO:0005248">
    <property type="term" value="F:voltage-gated sodium channel activity"/>
    <property type="evidence" value="ECO:0007669"/>
    <property type="project" value="InterPro"/>
</dbReference>
<feature type="transmembrane region" description="Helical" evidence="15">
    <location>
        <begin position="669"/>
        <end position="697"/>
    </location>
</feature>
<keyword evidence="17" id="KW-1185">Reference proteome</keyword>
<dbReference type="InterPro" id="IPR001696">
    <property type="entry name" value="Na_channel_asu"/>
</dbReference>
<dbReference type="AlphaFoldDB" id="A0A7R8CU39"/>
<feature type="transmembrane region" description="Helical" evidence="15">
    <location>
        <begin position="115"/>
        <end position="138"/>
    </location>
</feature>
<keyword evidence="3 15" id="KW-0894">Sodium channel</keyword>
<feature type="transmembrane region" description="Helical" evidence="15">
    <location>
        <begin position="543"/>
        <end position="566"/>
    </location>
</feature>
<feature type="transmembrane region" description="Helical" evidence="15">
    <location>
        <begin position="296"/>
        <end position="314"/>
    </location>
</feature>
<evidence type="ECO:0000256" key="5">
    <source>
        <dbReference type="ARBA" id="ARBA00022692"/>
    </source>
</evidence>
<evidence type="ECO:0000256" key="8">
    <source>
        <dbReference type="ARBA" id="ARBA00022989"/>
    </source>
</evidence>
<name>A0A7R8CU39_LEPSM</name>
<evidence type="ECO:0000256" key="15">
    <source>
        <dbReference type="RuleBase" id="RU361132"/>
    </source>
</evidence>
<protein>
    <recommendedName>
        <fullName evidence="15">Sodium channel protein</fullName>
    </recommendedName>
</protein>
<comment type="subcellular location">
    <subcellularLocation>
        <location evidence="1 15">Cell membrane</location>
        <topology evidence="1 15">Multi-pass membrane protein</topology>
    </subcellularLocation>
</comment>
<dbReference type="Pfam" id="PF00520">
    <property type="entry name" value="Ion_trans"/>
    <property type="match status" value="3"/>
</dbReference>
<feature type="transmembrane region" description="Helical" evidence="15">
    <location>
        <begin position="578"/>
        <end position="600"/>
    </location>
</feature>
<evidence type="ECO:0000256" key="11">
    <source>
        <dbReference type="ARBA" id="ARBA00023136"/>
    </source>
</evidence>
<keyword evidence="12" id="KW-1015">Disulfide bond</keyword>
<feature type="transmembrane region" description="Helical" evidence="15">
    <location>
        <begin position="412"/>
        <end position="438"/>
    </location>
</feature>
<feature type="transmembrane region" description="Helical" evidence="15">
    <location>
        <begin position="458"/>
        <end position="478"/>
    </location>
</feature>
<evidence type="ECO:0000256" key="7">
    <source>
        <dbReference type="ARBA" id="ARBA00022882"/>
    </source>
</evidence>
<feature type="transmembrane region" description="Helical" evidence="15">
    <location>
        <begin position="16"/>
        <end position="37"/>
    </location>
</feature>
<keyword evidence="13 15" id="KW-0739">Sodium transport</keyword>
<dbReference type="FunFam" id="1.10.287.70:FF:000156">
    <property type="entry name" value="Voltage-gated sodium channel Nav2.1"/>
    <property type="match status" value="1"/>
</dbReference>
<feature type="transmembrane region" description="Helical" evidence="15">
    <location>
        <begin position="366"/>
        <end position="389"/>
    </location>
</feature>
<dbReference type="InterPro" id="IPR005821">
    <property type="entry name" value="Ion_trans_dom"/>
</dbReference>
<evidence type="ECO:0000313" key="16">
    <source>
        <dbReference type="EMBL" id="CAF2896421.1"/>
    </source>
</evidence>
<evidence type="ECO:0000256" key="1">
    <source>
        <dbReference type="ARBA" id="ARBA00004651"/>
    </source>
</evidence>
<dbReference type="PROSITE" id="PS50222">
    <property type="entry name" value="EF_HAND_2"/>
    <property type="match status" value="1"/>
</dbReference>
<keyword evidence="10 15" id="KW-0406">Ion transport</keyword>